<evidence type="ECO:0000313" key="2">
    <source>
        <dbReference type="EMBL" id="KAA9021597.1"/>
    </source>
</evidence>
<sequence length="875" mass="100904">MINRQVFLDLEENMFTFFTKFRIYFAAFFIPFFLLGFVFILLKVYPFGAHSLLMADQFTQYLPFYHHLYDVAKGDGNLFYSWESGMGLNFWGTFAYYLSSPISILIFLLPQTHLPEAFILMTLTKTGLAGLTMCSYLIKIEGRQNLNALMFSSMYALMSFTIGYFFNIMWLDSLYVLPLVLLGIDQLFKKRYWLFIVSLSLLFISNFYMAYIVGLFAFLYFIAKILLQDTITIQSILVDCMNFILCTVVAFGISAFIIIPTYLQLNTNEYQPFDWNSLFLIDVRFFELLAKPFNSGVHLLDRPNIYSGLFTLLLFPLFFISKKIKVKEKMIYFILLLGLILSFQIHGLNIIWHAFESPTGYLHRFGFVFSFLVIYLAFRVLMIFDSEELPSLYKVSFSAICILILLTEFEPEQMSIMKAIVNALFLILFCFLLYLRESKLTYRAIATWMILLAILMDISLNAYQQVKTLNSYPGYSYSRNEYNISTPGFHEAIKKLGEKDSTFYRLNSSIRMTANDSLRYQYKGMNNFNTLSNGTLHDFMYHLGYSTTLGVRSLAQNNGILASDALLGFKYALSEQKVNKHGYTKELCVMNSCIYKNKDALPIGFMMEAEQFKLQRKEEAAFVNQNLFLGGTKDYFKKLAPEKTIYHNLSVKKEGQMLYVKKNNPNDEGYIEMTFPISGEQQLYTLLSAGKGFAGFGETNIYVNGKSIGIYPNAHYERVLDLGAFSDEISKVKIEFLVPETQLTHRLFYGLDIPSFQKRMKEMREQAFQVTDYSDTTMKGTITAKTDNMLFFSIPYDRGWNAKVNGEKVPVEKLGGFLGLKLENGTHDVELKFIPEGLVLGSMISIISLLSFLTWLFMTKSKNNRQNKAVARETE</sequence>
<dbReference type="PANTHER" id="PTHR38454:SF1">
    <property type="entry name" value="INTEGRAL MEMBRANE PROTEIN"/>
    <property type="match status" value="1"/>
</dbReference>
<dbReference type="OrthoDB" id="9815466at2"/>
<keyword evidence="1" id="KW-0812">Transmembrane</keyword>
<keyword evidence="1" id="KW-1133">Transmembrane helix</keyword>
<feature type="transmembrane region" description="Helical" evidence="1">
    <location>
        <begin position="88"/>
        <end position="111"/>
    </location>
</feature>
<keyword evidence="3" id="KW-1185">Reference proteome</keyword>
<feature type="transmembrane region" description="Helical" evidence="1">
    <location>
        <begin position="303"/>
        <end position="320"/>
    </location>
</feature>
<gene>
    <name evidence="2" type="ORF">F4V44_16540</name>
</gene>
<feature type="transmembrane region" description="Helical" evidence="1">
    <location>
        <begin position="361"/>
        <end position="384"/>
    </location>
</feature>
<feature type="transmembrane region" description="Helical" evidence="1">
    <location>
        <begin position="838"/>
        <end position="858"/>
    </location>
</feature>
<reference evidence="2 3" key="1">
    <citation type="submission" date="2019-09" db="EMBL/GenBank/DDBJ databases">
        <title>Whole genome sequences of isolates from the Mars Exploration Rovers.</title>
        <authorList>
            <person name="Seuylemezian A."/>
            <person name="Vaishampayan P."/>
        </authorList>
    </citation>
    <scope>NUCLEOTIDE SEQUENCE [LARGE SCALE GENOMIC DNA]</scope>
    <source>
        <strain evidence="2 3">MER_TA_151</strain>
    </source>
</reference>
<feature type="transmembrane region" description="Helical" evidence="1">
    <location>
        <begin position="442"/>
        <end position="463"/>
    </location>
</feature>
<proteinExistence type="predicted"/>
<name>A0A5J5HQ89_9BACI</name>
<dbReference type="Proteomes" id="UP000326671">
    <property type="component" value="Unassembled WGS sequence"/>
</dbReference>
<dbReference type="Pfam" id="PF09586">
    <property type="entry name" value="YfhO"/>
    <property type="match status" value="1"/>
</dbReference>
<feature type="transmembrane region" description="Helical" evidence="1">
    <location>
        <begin position="23"/>
        <end position="45"/>
    </location>
</feature>
<dbReference type="AlphaFoldDB" id="A0A5J5HQ89"/>
<organism evidence="2 3">
    <name type="scientific">Niallia endozanthoxylica</name>
    <dbReference type="NCBI Taxonomy" id="2036016"/>
    <lineage>
        <taxon>Bacteria</taxon>
        <taxon>Bacillati</taxon>
        <taxon>Bacillota</taxon>
        <taxon>Bacilli</taxon>
        <taxon>Bacillales</taxon>
        <taxon>Bacillaceae</taxon>
        <taxon>Niallia</taxon>
    </lineage>
</organism>
<feature type="transmembrane region" description="Helical" evidence="1">
    <location>
        <begin position="332"/>
        <end position="355"/>
    </location>
</feature>
<feature type="transmembrane region" description="Helical" evidence="1">
    <location>
        <begin position="150"/>
        <end position="171"/>
    </location>
</feature>
<dbReference type="InterPro" id="IPR018580">
    <property type="entry name" value="Uncharacterised_YfhO"/>
</dbReference>
<keyword evidence="1" id="KW-0472">Membrane</keyword>
<comment type="caution">
    <text evidence="2">The sequence shown here is derived from an EMBL/GenBank/DDBJ whole genome shotgun (WGS) entry which is preliminary data.</text>
</comment>
<feature type="transmembrane region" description="Helical" evidence="1">
    <location>
        <begin position="415"/>
        <end position="435"/>
    </location>
</feature>
<feature type="transmembrane region" description="Helical" evidence="1">
    <location>
        <begin position="391"/>
        <end position="409"/>
    </location>
</feature>
<feature type="transmembrane region" description="Helical" evidence="1">
    <location>
        <begin position="243"/>
        <end position="263"/>
    </location>
</feature>
<evidence type="ECO:0000313" key="3">
    <source>
        <dbReference type="Proteomes" id="UP000326671"/>
    </source>
</evidence>
<accession>A0A5J5HQ89</accession>
<dbReference type="PANTHER" id="PTHR38454">
    <property type="entry name" value="INTEGRAL MEMBRANE PROTEIN-RELATED"/>
    <property type="match status" value="1"/>
</dbReference>
<protein>
    <submittedName>
        <fullName evidence="2">YfhO family protein</fullName>
    </submittedName>
</protein>
<dbReference type="EMBL" id="VYKL01000026">
    <property type="protein sequence ID" value="KAA9021597.1"/>
    <property type="molecule type" value="Genomic_DNA"/>
</dbReference>
<evidence type="ECO:0000256" key="1">
    <source>
        <dbReference type="SAM" id="Phobius"/>
    </source>
</evidence>
<feature type="transmembrane region" description="Helical" evidence="1">
    <location>
        <begin position="191"/>
        <end position="222"/>
    </location>
</feature>